<comment type="caution">
    <text evidence="2">The sequence shown here is derived from an EMBL/GenBank/DDBJ whole genome shotgun (WGS) entry which is preliminary data.</text>
</comment>
<evidence type="ECO:0000313" key="3">
    <source>
        <dbReference type="Proteomes" id="UP001367508"/>
    </source>
</evidence>
<dbReference type="EMBL" id="JAYMYQ010000001">
    <property type="protein sequence ID" value="KAK7361172.1"/>
    <property type="molecule type" value="Genomic_DNA"/>
</dbReference>
<proteinExistence type="predicted"/>
<protein>
    <submittedName>
        <fullName evidence="2">Uncharacterized protein</fullName>
    </submittedName>
</protein>
<evidence type="ECO:0000313" key="2">
    <source>
        <dbReference type="EMBL" id="KAK7361172.1"/>
    </source>
</evidence>
<dbReference type="Proteomes" id="UP001367508">
    <property type="component" value="Unassembled WGS sequence"/>
</dbReference>
<feature type="region of interest" description="Disordered" evidence="1">
    <location>
        <begin position="144"/>
        <end position="163"/>
    </location>
</feature>
<name>A0AAN9R6M0_CANGL</name>
<sequence>MHAGLRDLPIRSYSTGMAPNKESCPNLGHAQTVKIAFAKAQGYGSRTFYKGQDLHALHGVPLRRILCKTNTRPITIRPKTWILGYSGLSSNMQNSFPLACDDGAYISLLPTVEWHVPLPQELNLFLDILGEAVLVGGRSAIRHGPPKFPRADQKNLSSKDEKMQGRNNLSFKTIKLGDVTLVYNTFKDPPLHCKFRLVKLDKFCQNSHHKTKSYSGDTSRDL</sequence>
<feature type="compositionally biased region" description="Basic and acidic residues" evidence="1">
    <location>
        <begin position="149"/>
        <end position="163"/>
    </location>
</feature>
<reference evidence="2 3" key="1">
    <citation type="submission" date="2024-01" db="EMBL/GenBank/DDBJ databases">
        <title>The genomes of 5 underutilized Papilionoideae crops provide insights into root nodulation and disease resistanc.</title>
        <authorList>
            <person name="Jiang F."/>
        </authorList>
    </citation>
    <scope>NUCLEOTIDE SEQUENCE [LARGE SCALE GENOMIC DNA]</scope>
    <source>
        <strain evidence="2">LVBAO_FW01</strain>
        <tissue evidence="2">Leaves</tissue>
    </source>
</reference>
<organism evidence="2 3">
    <name type="scientific">Canavalia gladiata</name>
    <name type="common">Sword bean</name>
    <name type="synonym">Dolichos gladiatus</name>
    <dbReference type="NCBI Taxonomy" id="3824"/>
    <lineage>
        <taxon>Eukaryota</taxon>
        <taxon>Viridiplantae</taxon>
        <taxon>Streptophyta</taxon>
        <taxon>Embryophyta</taxon>
        <taxon>Tracheophyta</taxon>
        <taxon>Spermatophyta</taxon>
        <taxon>Magnoliopsida</taxon>
        <taxon>eudicotyledons</taxon>
        <taxon>Gunneridae</taxon>
        <taxon>Pentapetalae</taxon>
        <taxon>rosids</taxon>
        <taxon>fabids</taxon>
        <taxon>Fabales</taxon>
        <taxon>Fabaceae</taxon>
        <taxon>Papilionoideae</taxon>
        <taxon>50 kb inversion clade</taxon>
        <taxon>NPAAA clade</taxon>
        <taxon>indigoferoid/millettioid clade</taxon>
        <taxon>Phaseoleae</taxon>
        <taxon>Canavalia</taxon>
    </lineage>
</organism>
<gene>
    <name evidence="2" type="ORF">VNO77_03218</name>
</gene>
<accession>A0AAN9R6M0</accession>
<dbReference type="AlphaFoldDB" id="A0AAN9R6M0"/>
<keyword evidence="3" id="KW-1185">Reference proteome</keyword>
<evidence type="ECO:0000256" key="1">
    <source>
        <dbReference type="SAM" id="MobiDB-lite"/>
    </source>
</evidence>